<dbReference type="EMBL" id="JBHTLX010000002">
    <property type="protein sequence ID" value="MFD1246231.1"/>
    <property type="molecule type" value="Genomic_DNA"/>
</dbReference>
<comment type="caution">
    <text evidence="5">The sequence shown here is derived from an EMBL/GenBank/DDBJ whole genome shotgun (WGS) entry which is preliminary data.</text>
</comment>
<dbReference type="SUPFAM" id="SSF46785">
    <property type="entry name" value="Winged helix' DNA-binding domain"/>
    <property type="match status" value="1"/>
</dbReference>
<dbReference type="SMART" id="SM00345">
    <property type="entry name" value="HTH_GNTR"/>
    <property type="match status" value="1"/>
</dbReference>
<protein>
    <submittedName>
        <fullName evidence="5">FadR/GntR family transcriptional regulator</fullName>
    </submittedName>
</protein>
<accession>A0ABW3VT23</accession>
<dbReference type="InterPro" id="IPR000524">
    <property type="entry name" value="Tscrpt_reg_HTH_GntR"/>
</dbReference>
<evidence type="ECO:0000256" key="3">
    <source>
        <dbReference type="ARBA" id="ARBA00023163"/>
    </source>
</evidence>
<evidence type="ECO:0000313" key="5">
    <source>
        <dbReference type="EMBL" id="MFD1246231.1"/>
    </source>
</evidence>
<dbReference type="Pfam" id="PF07729">
    <property type="entry name" value="FCD"/>
    <property type="match status" value="1"/>
</dbReference>
<dbReference type="Gene3D" id="1.10.10.10">
    <property type="entry name" value="Winged helix-like DNA-binding domain superfamily/Winged helix DNA-binding domain"/>
    <property type="match status" value="1"/>
</dbReference>
<dbReference type="SMART" id="SM00895">
    <property type="entry name" value="FCD"/>
    <property type="match status" value="1"/>
</dbReference>
<keyword evidence="1" id="KW-0805">Transcription regulation</keyword>
<evidence type="ECO:0000256" key="1">
    <source>
        <dbReference type="ARBA" id="ARBA00023015"/>
    </source>
</evidence>
<evidence type="ECO:0000313" key="6">
    <source>
        <dbReference type="Proteomes" id="UP001597229"/>
    </source>
</evidence>
<proteinExistence type="predicted"/>
<dbReference type="InterPro" id="IPR011711">
    <property type="entry name" value="GntR_C"/>
</dbReference>
<evidence type="ECO:0000256" key="2">
    <source>
        <dbReference type="ARBA" id="ARBA00023125"/>
    </source>
</evidence>
<dbReference type="Proteomes" id="UP001597229">
    <property type="component" value="Unassembled WGS sequence"/>
</dbReference>
<sequence length="229" mass="25371">MAVPGGKAARVIAGQIVRDITDESLARLPAEAELLKRYQVSRPSLREGMRLLEMYGVITLKPGPGGGAIVNQVASREFASTSSLYYNILGLTLRDLMQTRLHLEPLMARLAAERVKDGTSWDSAEDDAELDTQTARSNFHLAVARFAGDPILVLFAHALRDITLDVLHRERLPSVAGPELGISHDQIEEAIRNGQPMKSESLMREHVQAYLDYIQQNAPHLLNQVIDWA</sequence>
<dbReference type="PANTHER" id="PTHR43537:SF5">
    <property type="entry name" value="UXU OPERON TRANSCRIPTIONAL REGULATOR"/>
    <property type="match status" value="1"/>
</dbReference>
<gene>
    <name evidence="5" type="ORF">ACFQ3F_00380</name>
</gene>
<keyword evidence="3" id="KW-0804">Transcription</keyword>
<dbReference type="Pfam" id="PF00392">
    <property type="entry name" value="GntR"/>
    <property type="match status" value="1"/>
</dbReference>
<dbReference type="PRINTS" id="PR00035">
    <property type="entry name" value="HTHGNTR"/>
</dbReference>
<dbReference type="SUPFAM" id="SSF48008">
    <property type="entry name" value="GntR ligand-binding domain-like"/>
    <property type="match status" value="1"/>
</dbReference>
<feature type="domain" description="HTH gntR-type" evidence="4">
    <location>
        <begin position="2"/>
        <end position="73"/>
    </location>
</feature>
<organism evidence="5 6">
    <name type="scientific">Nocardioides ginsengisoli</name>
    <dbReference type="NCBI Taxonomy" id="363868"/>
    <lineage>
        <taxon>Bacteria</taxon>
        <taxon>Bacillati</taxon>
        <taxon>Actinomycetota</taxon>
        <taxon>Actinomycetes</taxon>
        <taxon>Propionibacteriales</taxon>
        <taxon>Nocardioidaceae</taxon>
        <taxon>Nocardioides</taxon>
    </lineage>
</organism>
<name>A0ABW3VT23_9ACTN</name>
<dbReference type="PROSITE" id="PS50949">
    <property type="entry name" value="HTH_GNTR"/>
    <property type="match status" value="1"/>
</dbReference>
<dbReference type="InterPro" id="IPR008920">
    <property type="entry name" value="TF_FadR/GntR_C"/>
</dbReference>
<dbReference type="InterPro" id="IPR036388">
    <property type="entry name" value="WH-like_DNA-bd_sf"/>
</dbReference>
<keyword evidence="2" id="KW-0238">DNA-binding</keyword>
<dbReference type="Gene3D" id="1.20.120.530">
    <property type="entry name" value="GntR ligand-binding domain-like"/>
    <property type="match status" value="1"/>
</dbReference>
<keyword evidence="6" id="KW-1185">Reference proteome</keyword>
<reference evidence="6" key="1">
    <citation type="journal article" date="2019" name="Int. J. Syst. Evol. Microbiol.">
        <title>The Global Catalogue of Microorganisms (GCM) 10K type strain sequencing project: providing services to taxonomists for standard genome sequencing and annotation.</title>
        <authorList>
            <consortium name="The Broad Institute Genomics Platform"/>
            <consortium name="The Broad Institute Genome Sequencing Center for Infectious Disease"/>
            <person name="Wu L."/>
            <person name="Ma J."/>
        </authorList>
    </citation>
    <scope>NUCLEOTIDE SEQUENCE [LARGE SCALE GENOMIC DNA]</scope>
    <source>
        <strain evidence="6">CCUG 52478</strain>
    </source>
</reference>
<dbReference type="RefSeq" id="WP_367921259.1">
    <property type="nucleotide sequence ID" value="NZ_BAABAC010000041.1"/>
</dbReference>
<evidence type="ECO:0000259" key="4">
    <source>
        <dbReference type="PROSITE" id="PS50949"/>
    </source>
</evidence>
<dbReference type="PANTHER" id="PTHR43537">
    <property type="entry name" value="TRANSCRIPTIONAL REGULATOR, GNTR FAMILY"/>
    <property type="match status" value="1"/>
</dbReference>
<dbReference type="InterPro" id="IPR036390">
    <property type="entry name" value="WH_DNA-bd_sf"/>
</dbReference>